<dbReference type="InterPro" id="IPR007110">
    <property type="entry name" value="Ig-like_dom"/>
</dbReference>
<feature type="chain" id="PRO_5045216787" description="Ig-like domain-containing protein" evidence="3">
    <location>
        <begin position="19"/>
        <end position="361"/>
    </location>
</feature>
<feature type="transmembrane region" description="Helical" evidence="2">
    <location>
        <begin position="302"/>
        <end position="324"/>
    </location>
</feature>
<reference evidence="5 6" key="1">
    <citation type="submission" date="2021-06" db="EMBL/GenBank/DDBJ databases">
        <authorList>
            <person name="Palmer J.M."/>
        </authorList>
    </citation>
    <scope>NUCLEOTIDE SEQUENCE [LARGE SCALE GENOMIC DNA]</scope>
    <source>
        <strain evidence="5 6">AS_MEX2019</strain>
        <tissue evidence="5">Muscle</tissue>
    </source>
</reference>
<dbReference type="Pfam" id="PF13927">
    <property type="entry name" value="Ig_3"/>
    <property type="match status" value="1"/>
</dbReference>
<evidence type="ECO:0000313" key="5">
    <source>
        <dbReference type="EMBL" id="MEQ2281572.1"/>
    </source>
</evidence>
<evidence type="ECO:0000256" key="2">
    <source>
        <dbReference type="SAM" id="Phobius"/>
    </source>
</evidence>
<dbReference type="SMART" id="SM00409">
    <property type="entry name" value="IG"/>
    <property type="match status" value="3"/>
</dbReference>
<dbReference type="InterPro" id="IPR003598">
    <property type="entry name" value="Ig_sub2"/>
</dbReference>
<proteinExistence type="predicted"/>
<dbReference type="PROSITE" id="PS50835">
    <property type="entry name" value="IG_LIKE"/>
    <property type="match status" value="2"/>
</dbReference>
<feature type="signal peptide" evidence="3">
    <location>
        <begin position="1"/>
        <end position="18"/>
    </location>
</feature>
<dbReference type="PANTHER" id="PTHR46013">
    <property type="entry name" value="VASCULAR CELL ADHESION MOLECULE 1"/>
    <property type="match status" value="1"/>
</dbReference>
<comment type="caution">
    <text evidence="5">The sequence shown here is derived from an EMBL/GenBank/DDBJ whole genome shotgun (WGS) entry which is preliminary data.</text>
</comment>
<organism evidence="5 6">
    <name type="scientific">Ameca splendens</name>
    <dbReference type="NCBI Taxonomy" id="208324"/>
    <lineage>
        <taxon>Eukaryota</taxon>
        <taxon>Metazoa</taxon>
        <taxon>Chordata</taxon>
        <taxon>Craniata</taxon>
        <taxon>Vertebrata</taxon>
        <taxon>Euteleostomi</taxon>
        <taxon>Actinopterygii</taxon>
        <taxon>Neopterygii</taxon>
        <taxon>Teleostei</taxon>
        <taxon>Neoteleostei</taxon>
        <taxon>Acanthomorphata</taxon>
        <taxon>Ovalentaria</taxon>
        <taxon>Atherinomorphae</taxon>
        <taxon>Cyprinodontiformes</taxon>
        <taxon>Goodeidae</taxon>
        <taxon>Ameca</taxon>
    </lineage>
</organism>
<gene>
    <name evidence="5" type="ORF">AMECASPLE_031870</name>
</gene>
<dbReference type="CDD" id="cd00096">
    <property type="entry name" value="Ig"/>
    <property type="match status" value="1"/>
</dbReference>
<evidence type="ECO:0000256" key="1">
    <source>
        <dbReference type="SAM" id="MobiDB-lite"/>
    </source>
</evidence>
<dbReference type="Pfam" id="PF07686">
    <property type="entry name" value="V-set"/>
    <property type="match status" value="1"/>
</dbReference>
<evidence type="ECO:0000313" key="6">
    <source>
        <dbReference type="Proteomes" id="UP001469553"/>
    </source>
</evidence>
<dbReference type="InterPro" id="IPR013783">
    <property type="entry name" value="Ig-like_fold"/>
</dbReference>
<dbReference type="Gene3D" id="2.60.40.10">
    <property type="entry name" value="Immunoglobulins"/>
    <property type="match status" value="3"/>
</dbReference>
<keyword evidence="2" id="KW-0472">Membrane</keyword>
<protein>
    <recommendedName>
        <fullName evidence="4">Ig-like domain-containing protein</fullName>
    </recommendedName>
</protein>
<dbReference type="Proteomes" id="UP001469553">
    <property type="component" value="Unassembled WGS sequence"/>
</dbReference>
<feature type="domain" description="Ig-like" evidence="4">
    <location>
        <begin position="128"/>
        <end position="200"/>
    </location>
</feature>
<sequence>MIKVLICLLLQQAEKVSAVWSVTFENQDYCAVKGSSVEFKCSYNYPDDESVRETAWYKGMLQDGIWERVKLSVLPTYKNRFAYRGDHVHNCSLVLQDLQEDDTGYYYFWFDTNRFGRNSKQSVYLSVTELKASIRPRRVSAGDNVTLECGTDCQSPRIIWFRNGHIVTQPEFRAKIQDAGNYSCAIEELKSVQSDPVALDVWYSPLNVSVEVNRSSLLLAGSSVILTCRSAANPAADTYTWWYSSYFSNSSSELQVGSGQVLNIASVELAHSGTYICQAKNRVGQSRSAEVLLTVEETVHPFIVLAVGIIVIILLVLPVVVIWARKRLPHSDADKEVRDGTVLGKKNPSKKQEMKPVSHGV</sequence>
<accession>A0ABV0XJF3</accession>
<keyword evidence="3" id="KW-0732">Signal</keyword>
<dbReference type="InterPro" id="IPR036179">
    <property type="entry name" value="Ig-like_dom_sf"/>
</dbReference>
<evidence type="ECO:0000259" key="4">
    <source>
        <dbReference type="PROSITE" id="PS50835"/>
    </source>
</evidence>
<name>A0ABV0XJF3_9TELE</name>
<feature type="compositionally biased region" description="Basic and acidic residues" evidence="1">
    <location>
        <begin position="350"/>
        <end position="361"/>
    </location>
</feature>
<dbReference type="InterPro" id="IPR003599">
    <property type="entry name" value="Ig_sub"/>
</dbReference>
<keyword evidence="2" id="KW-1133">Transmembrane helix</keyword>
<feature type="domain" description="Ig-like" evidence="4">
    <location>
        <begin position="205"/>
        <end position="294"/>
    </location>
</feature>
<dbReference type="SMART" id="SM00408">
    <property type="entry name" value="IGc2"/>
    <property type="match status" value="2"/>
</dbReference>
<dbReference type="PANTHER" id="PTHR46013:SF4">
    <property type="entry name" value="B-CELL RECEPTOR CD22-RELATED"/>
    <property type="match status" value="1"/>
</dbReference>
<dbReference type="EMBL" id="JAHRIP010004039">
    <property type="protein sequence ID" value="MEQ2281572.1"/>
    <property type="molecule type" value="Genomic_DNA"/>
</dbReference>
<dbReference type="InterPro" id="IPR013106">
    <property type="entry name" value="Ig_V-set"/>
</dbReference>
<evidence type="ECO:0000256" key="3">
    <source>
        <dbReference type="SAM" id="SignalP"/>
    </source>
</evidence>
<dbReference type="SUPFAM" id="SSF48726">
    <property type="entry name" value="Immunoglobulin"/>
    <property type="match status" value="2"/>
</dbReference>
<keyword evidence="2" id="KW-0812">Transmembrane</keyword>
<keyword evidence="6" id="KW-1185">Reference proteome</keyword>
<feature type="region of interest" description="Disordered" evidence="1">
    <location>
        <begin position="338"/>
        <end position="361"/>
    </location>
</feature>